<dbReference type="InterPro" id="IPR013229">
    <property type="entry name" value="PEGA"/>
</dbReference>
<dbReference type="AlphaFoldDB" id="A0A2H0RA41"/>
<proteinExistence type="predicted"/>
<name>A0A2H0RA41_UNCKA</name>
<sequence length="391" mass="43910">MKVFKKKILPILLTLFTVSFLTILSLLYARGYRISLDNPKDGNSIEPKIVVKKTGILAVRSIPNSAKIYIDGKLVDITDATLSSLAPGKYQIRIQKEGFEVWEREVEVYEDLVTDITALLVLKGGGLNPLTNNGVTDFELSKNGELLAYLSKGEEKPGLWAIQLSNSPINIFQTNKKALALDSPGFTYSSAASIQWSPDDQEILVKMNDAAYLLVDLSKPPTQVPQSFSNPTQIFEKWATLQYKNKKAIVDAIEIPETLKVLAMSDKSMWSPDGKKFWFFDDNTSTDYTYIQVYNFKEPLPVGEKVINETLKYRKDVVLPNIYWYSDSEHLILADTSSIKIINIDGFNMFELFSGNVIDSKAYPAPAGDRIIISSKFKSDAPQNLYTISIR</sequence>
<dbReference type="Pfam" id="PF08308">
    <property type="entry name" value="PEGA"/>
    <property type="match status" value="1"/>
</dbReference>
<evidence type="ECO:0000313" key="2">
    <source>
        <dbReference type="EMBL" id="PIR43206.1"/>
    </source>
</evidence>
<reference evidence="2 3" key="1">
    <citation type="submission" date="2017-09" db="EMBL/GenBank/DDBJ databases">
        <title>Depth-based differentiation of microbial function through sediment-hosted aquifers and enrichment of novel symbionts in the deep terrestrial subsurface.</title>
        <authorList>
            <person name="Probst A.J."/>
            <person name="Ladd B."/>
            <person name="Jarett J.K."/>
            <person name="Geller-Mcgrath D.E."/>
            <person name="Sieber C.M."/>
            <person name="Emerson J.B."/>
            <person name="Anantharaman K."/>
            <person name="Thomas B.C."/>
            <person name="Malmstrom R."/>
            <person name="Stieglmeier M."/>
            <person name="Klingl A."/>
            <person name="Woyke T."/>
            <person name="Ryan C.M."/>
            <person name="Banfield J.F."/>
        </authorList>
    </citation>
    <scope>NUCLEOTIDE SEQUENCE [LARGE SCALE GENOMIC DNA]</scope>
    <source>
        <strain evidence="2">CG10_big_fil_rev_8_21_14_0_10_32_10</strain>
    </source>
</reference>
<accession>A0A2H0RA41</accession>
<feature type="domain" description="PEGA" evidence="1">
    <location>
        <begin position="55"/>
        <end position="118"/>
    </location>
</feature>
<dbReference type="SUPFAM" id="SSF82171">
    <property type="entry name" value="DPP6 N-terminal domain-like"/>
    <property type="match status" value="1"/>
</dbReference>
<comment type="caution">
    <text evidence="2">The sequence shown here is derived from an EMBL/GenBank/DDBJ whole genome shotgun (WGS) entry which is preliminary data.</text>
</comment>
<dbReference type="EMBL" id="PCXU01000034">
    <property type="protein sequence ID" value="PIR43206.1"/>
    <property type="molecule type" value="Genomic_DNA"/>
</dbReference>
<protein>
    <recommendedName>
        <fullName evidence="1">PEGA domain-containing protein</fullName>
    </recommendedName>
</protein>
<evidence type="ECO:0000259" key="1">
    <source>
        <dbReference type="Pfam" id="PF08308"/>
    </source>
</evidence>
<evidence type="ECO:0000313" key="3">
    <source>
        <dbReference type="Proteomes" id="UP000230214"/>
    </source>
</evidence>
<dbReference type="Proteomes" id="UP000230214">
    <property type="component" value="Unassembled WGS sequence"/>
</dbReference>
<organism evidence="2 3">
    <name type="scientific">candidate division WWE3 bacterium CG10_big_fil_rev_8_21_14_0_10_32_10</name>
    <dbReference type="NCBI Taxonomy" id="1975090"/>
    <lineage>
        <taxon>Bacteria</taxon>
        <taxon>Katanobacteria</taxon>
    </lineage>
</organism>
<gene>
    <name evidence="2" type="ORF">COV24_03885</name>
</gene>